<dbReference type="InterPro" id="IPR013121">
    <property type="entry name" value="Fe_red_NAD-bd_6"/>
</dbReference>
<dbReference type="GO" id="GO:0000293">
    <property type="term" value="F:ferric-chelate reductase activity"/>
    <property type="evidence" value="ECO:0007669"/>
    <property type="project" value="UniProtKB-ARBA"/>
</dbReference>
<evidence type="ECO:0000256" key="2">
    <source>
        <dbReference type="ARBA" id="ARBA00006278"/>
    </source>
</evidence>
<evidence type="ECO:0000256" key="11">
    <source>
        <dbReference type="ARBA" id="ARBA00023136"/>
    </source>
</evidence>
<dbReference type="InterPro" id="IPR051410">
    <property type="entry name" value="Ferric/Cupric_Reductase"/>
</dbReference>
<feature type="transmembrane region" description="Helical" evidence="14">
    <location>
        <begin position="160"/>
        <end position="182"/>
    </location>
</feature>
<evidence type="ECO:0000256" key="13">
    <source>
        <dbReference type="SAM" id="MobiDB-lite"/>
    </source>
</evidence>
<dbReference type="SFLD" id="SFLDS00052">
    <property type="entry name" value="Ferric_Reductase_Domain"/>
    <property type="match status" value="1"/>
</dbReference>
<comment type="caution">
    <text evidence="17">The sequence shown here is derived from an EMBL/GenBank/DDBJ whole genome shotgun (WGS) entry which is preliminary data.</text>
</comment>
<dbReference type="GO" id="GO:0006879">
    <property type="term" value="P:intracellular iron ion homeostasis"/>
    <property type="evidence" value="ECO:0007669"/>
    <property type="project" value="TreeGrafter"/>
</dbReference>
<dbReference type="PANTHER" id="PTHR32361">
    <property type="entry name" value="FERRIC/CUPRIC REDUCTASE TRANSMEMBRANE COMPONENT"/>
    <property type="match status" value="1"/>
</dbReference>
<dbReference type="Gene3D" id="3.40.50.80">
    <property type="entry name" value="Nucleotide-binding domain of ferredoxin-NADP reductase (FNR) module"/>
    <property type="match status" value="1"/>
</dbReference>
<keyword evidence="10" id="KW-0406">Ion transport</keyword>
<evidence type="ECO:0000256" key="14">
    <source>
        <dbReference type="SAM" id="Phobius"/>
    </source>
</evidence>
<evidence type="ECO:0000256" key="1">
    <source>
        <dbReference type="ARBA" id="ARBA00004141"/>
    </source>
</evidence>
<feature type="transmembrane region" description="Helical" evidence="14">
    <location>
        <begin position="435"/>
        <end position="456"/>
    </location>
</feature>
<dbReference type="InterPro" id="IPR017927">
    <property type="entry name" value="FAD-bd_FR_type"/>
</dbReference>
<dbReference type="EMBL" id="BSXN01000099">
    <property type="protein sequence ID" value="GME67096.1"/>
    <property type="molecule type" value="Genomic_DNA"/>
</dbReference>
<evidence type="ECO:0000313" key="18">
    <source>
        <dbReference type="Proteomes" id="UP001165120"/>
    </source>
</evidence>
<evidence type="ECO:0000256" key="15">
    <source>
        <dbReference type="SAM" id="SignalP"/>
    </source>
</evidence>
<organism evidence="17 18">
    <name type="scientific">Candida boidinii</name>
    <name type="common">Yeast</name>
    <dbReference type="NCBI Taxonomy" id="5477"/>
    <lineage>
        <taxon>Eukaryota</taxon>
        <taxon>Fungi</taxon>
        <taxon>Dikarya</taxon>
        <taxon>Ascomycota</taxon>
        <taxon>Saccharomycotina</taxon>
        <taxon>Pichiomycetes</taxon>
        <taxon>Pichiales</taxon>
        <taxon>Pichiaceae</taxon>
        <taxon>Ogataea</taxon>
        <taxon>Ogataea/Candida clade</taxon>
    </lineage>
</organism>
<feature type="transmembrane region" description="Helical" evidence="14">
    <location>
        <begin position="405"/>
        <end position="428"/>
    </location>
</feature>
<dbReference type="GO" id="GO:0005886">
    <property type="term" value="C:plasma membrane"/>
    <property type="evidence" value="ECO:0007669"/>
    <property type="project" value="TreeGrafter"/>
</dbReference>
<dbReference type="InterPro" id="IPR013112">
    <property type="entry name" value="FAD-bd_8"/>
</dbReference>
<keyword evidence="5 14" id="KW-0812">Transmembrane</keyword>
<feature type="chain" id="PRO_5040888919" evidence="15">
    <location>
        <begin position="22"/>
        <end position="762"/>
    </location>
</feature>
<feature type="signal peptide" evidence="15">
    <location>
        <begin position="1"/>
        <end position="21"/>
    </location>
</feature>
<evidence type="ECO:0000256" key="12">
    <source>
        <dbReference type="ARBA" id="ARBA00023180"/>
    </source>
</evidence>
<evidence type="ECO:0000313" key="17">
    <source>
        <dbReference type="EMBL" id="GME67096.1"/>
    </source>
</evidence>
<dbReference type="PROSITE" id="PS51384">
    <property type="entry name" value="FAD_FR"/>
    <property type="match status" value="1"/>
</dbReference>
<feature type="transmembrane region" description="Helical" evidence="14">
    <location>
        <begin position="272"/>
        <end position="292"/>
    </location>
</feature>
<feature type="transmembrane region" description="Helical" evidence="14">
    <location>
        <begin position="374"/>
        <end position="393"/>
    </location>
</feature>
<keyword evidence="3" id="KW-0813">Transport</keyword>
<keyword evidence="11 14" id="KW-0472">Membrane</keyword>
<proteinExistence type="inferred from homology"/>
<evidence type="ECO:0000256" key="7">
    <source>
        <dbReference type="ARBA" id="ARBA00022982"/>
    </source>
</evidence>
<keyword evidence="9" id="KW-0560">Oxidoreductase</keyword>
<keyword evidence="12" id="KW-0325">Glycoprotein</keyword>
<dbReference type="InterPro" id="IPR039261">
    <property type="entry name" value="FNR_nucleotide-bd"/>
</dbReference>
<protein>
    <submittedName>
        <fullName evidence="17">Unnamed protein product</fullName>
    </submittedName>
</protein>
<evidence type="ECO:0000256" key="3">
    <source>
        <dbReference type="ARBA" id="ARBA00022448"/>
    </source>
</evidence>
<evidence type="ECO:0000256" key="6">
    <source>
        <dbReference type="ARBA" id="ARBA00022827"/>
    </source>
</evidence>
<keyword evidence="18" id="KW-1185">Reference proteome</keyword>
<feature type="domain" description="FAD-binding FR-type" evidence="16">
    <location>
        <begin position="469"/>
        <end position="585"/>
    </location>
</feature>
<keyword evidence="15" id="KW-0732">Signal</keyword>
<dbReference type="InterPro" id="IPR013130">
    <property type="entry name" value="Fe3_Rdtase_TM_dom"/>
</dbReference>
<keyword evidence="8 14" id="KW-1133">Transmembrane helix</keyword>
<dbReference type="AlphaFoldDB" id="A0A9W6SVR7"/>
<feature type="transmembrane region" description="Helical" evidence="14">
    <location>
        <begin position="298"/>
        <end position="321"/>
    </location>
</feature>
<dbReference type="GO" id="GO:0006826">
    <property type="term" value="P:iron ion transport"/>
    <property type="evidence" value="ECO:0007669"/>
    <property type="project" value="TreeGrafter"/>
</dbReference>
<comment type="subcellular location">
    <subcellularLocation>
        <location evidence="1">Membrane</location>
        <topology evidence="1">Multi-pass membrane protein</topology>
    </subcellularLocation>
</comment>
<dbReference type="Proteomes" id="UP001165120">
    <property type="component" value="Unassembled WGS sequence"/>
</dbReference>
<evidence type="ECO:0000259" key="16">
    <source>
        <dbReference type="PROSITE" id="PS51384"/>
    </source>
</evidence>
<keyword evidence="4" id="KW-0285">Flavoprotein</keyword>
<feature type="region of interest" description="Disordered" evidence="13">
    <location>
        <begin position="662"/>
        <end position="692"/>
    </location>
</feature>
<keyword evidence="7" id="KW-0249">Electron transport</keyword>
<dbReference type="Pfam" id="PF08030">
    <property type="entry name" value="NAD_binding_6"/>
    <property type="match status" value="1"/>
</dbReference>
<dbReference type="Pfam" id="PF01794">
    <property type="entry name" value="Ferric_reduct"/>
    <property type="match status" value="1"/>
</dbReference>
<dbReference type="PANTHER" id="PTHR32361:SF9">
    <property type="entry name" value="FERRIC REDUCTASE TRANSMEMBRANE COMPONENT 3-RELATED"/>
    <property type="match status" value="1"/>
</dbReference>
<feature type="compositionally biased region" description="Polar residues" evidence="13">
    <location>
        <begin position="662"/>
        <end position="675"/>
    </location>
</feature>
<evidence type="ECO:0000256" key="4">
    <source>
        <dbReference type="ARBA" id="ARBA00022630"/>
    </source>
</evidence>
<evidence type="ECO:0000256" key="10">
    <source>
        <dbReference type="ARBA" id="ARBA00023065"/>
    </source>
</evidence>
<keyword evidence="6" id="KW-0274">FAD</keyword>
<name>A0A9W6SVR7_CANBO</name>
<dbReference type="SUPFAM" id="SSF52343">
    <property type="entry name" value="Ferredoxin reductase-like, C-terminal NADP-linked domain"/>
    <property type="match status" value="1"/>
</dbReference>
<dbReference type="Pfam" id="PF08022">
    <property type="entry name" value="FAD_binding_8"/>
    <property type="match status" value="1"/>
</dbReference>
<comment type="similarity">
    <text evidence="2">Belongs to the ferric reductase (FRE) family.</text>
</comment>
<evidence type="ECO:0000256" key="9">
    <source>
        <dbReference type="ARBA" id="ARBA00023002"/>
    </source>
</evidence>
<dbReference type="SFLD" id="SFLDG01168">
    <property type="entry name" value="Ferric_reductase_subgroup_(FRE"/>
    <property type="match status" value="1"/>
</dbReference>
<gene>
    <name evidence="17" type="ORF">Cboi02_000052700</name>
</gene>
<evidence type="ECO:0000256" key="8">
    <source>
        <dbReference type="ARBA" id="ARBA00022989"/>
    </source>
</evidence>
<dbReference type="GO" id="GO:0015677">
    <property type="term" value="P:copper ion import"/>
    <property type="evidence" value="ECO:0007669"/>
    <property type="project" value="TreeGrafter"/>
</dbReference>
<reference evidence="17" key="1">
    <citation type="submission" date="2023-04" db="EMBL/GenBank/DDBJ databases">
        <title>Candida boidinii NBRC 10035.</title>
        <authorList>
            <person name="Ichikawa N."/>
            <person name="Sato H."/>
            <person name="Tonouchi N."/>
        </authorList>
    </citation>
    <scope>NUCLEOTIDE SEQUENCE</scope>
    <source>
        <strain evidence="17">NBRC 10035</strain>
    </source>
</reference>
<dbReference type="CDD" id="cd06186">
    <property type="entry name" value="NOX_Duox_like_FAD_NADP"/>
    <property type="match status" value="1"/>
</dbReference>
<sequence length="762" mass="86686">MRLAKSLSVALVALYTGSVNARKTLWNPPEMTVYACEEGMSYGGTYDFGDPGYYTTPCLYPPATGTVLLCGYNRFDGDENMMEKYIDSFFYQCEVYGGLNVTRDYFVEQLANATSDYLPFDPSRNVSLPVYKAFIVDPEVDDAAYNEYYWWYYNYDESRYWGAGIIVYWGGVLLILAAFHFMKITGVIKSVNFKWLNQLRQWFTLPTWFISGKHAQPATTWDVIEGCCYFIGLTQLCRAIPGVRSIKKNVVSGFNNIFHVSPAYENTTMGKILKFIGLCFTTPFMTLLPTRLESILSAGYFIIHFVFLFIDYHIPSLFYLFTGRAQWVQRLLADRTGILSFAHIPLLIAFSGRNNILCWVTGLNYSSFIQFHKVLASVMFLDAMIHSVAYTVYSLGSYVADLHELYFAAGVAATVIGGFVILFALFPFRKFQYEFFLYTHIVLVICFIAMCWWHCIDLGWMEWLYSSIALWAFDRFIRLVRLAGFGIRKAELSIVDDETMRLTCDKPSWYKSHPGNYAFVYALDSLLFWQSHPFTVVDDGSSLTMYIKAKTGLTRRVYSKLLEIPEHKRSLRISLEGPYGASSPTSKYDNCLLIAGGNGFPGLLDHAIKSSKKDSSKPVKFIWITQFFKDISFVSEQLSSLKNSNVSVDIYLTKETKKEGKFSTNGIENSANEETSSNDDEKNSSSPSPESLGTLDFINFQFFRPDVRELVNQELKNNSNGGSMAVVTCGPAKMVDTLRDSVAENVVSYPGRLDLFEEFQTW</sequence>
<accession>A0A9W6SVR7</accession>
<evidence type="ECO:0000256" key="5">
    <source>
        <dbReference type="ARBA" id="ARBA00022692"/>
    </source>
</evidence>